<accession>A0A3D8K381</accession>
<keyword evidence="5" id="KW-0812">Transmembrane</keyword>
<keyword evidence="5" id="KW-0472">Membrane</keyword>
<dbReference type="OrthoDB" id="9806824at2"/>
<evidence type="ECO:0000259" key="6">
    <source>
        <dbReference type="Pfam" id="PF13632"/>
    </source>
</evidence>
<evidence type="ECO:0000313" key="8">
    <source>
        <dbReference type="Proteomes" id="UP000256838"/>
    </source>
</evidence>
<dbReference type="SUPFAM" id="SSF53448">
    <property type="entry name" value="Nucleotide-diphospho-sugar transferases"/>
    <property type="match status" value="1"/>
</dbReference>
<keyword evidence="8" id="KW-1185">Reference proteome</keyword>
<keyword evidence="3 7" id="KW-0808">Transferase</keyword>
<dbReference type="InterPro" id="IPR001173">
    <property type="entry name" value="Glyco_trans_2-like"/>
</dbReference>
<dbReference type="PANTHER" id="PTHR43630:SF1">
    <property type="entry name" value="POLY-BETA-1,6-N-ACETYL-D-GLUCOSAMINE SYNTHASE"/>
    <property type="match status" value="1"/>
</dbReference>
<dbReference type="Pfam" id="PF13632">
    <property type="entry name" value="Glyco_trans_2_3"/>
    <property type="match status" value="1"/>
</dbReference>
<feature type="transmembrane region" description="Helical" evidence="5">
    <location>
        <begin position="74"/>
        <end position="94"/>
    </location>
</feature>
<evidence type="ECO:0000256" key="2">
    <source>
        <dbReference type="ARBA" id="ARBA00022676"/>
    </source>
</evidence>
<name>A0A3D8K381_9BURK</name>
<dbReference type="AlphaFoldDB" id="A0A3D8K381"/>
<evidence type="ECO:0000313" key="7">
    <source>
        <dbReference type="EMBL" id="RDU99630.1"/>
    </source>
</evidence>
<feature type="compositionally biased region" description="Basic and acidic residues" evidence="4">
    <location>
        <begin position="1"/>
        <end position="16"/>
    </location>
</feature>
<gene>
    <name evidence="7" type="ORF">DWV00_08115</name>
</gene>
<keyword evidence="5" id="KW-1133">Transmembrane helix</keyword>
<dbReference type="Gene3D" id="3.90.550.10">
    <property type="entry name" value="Spore Coat Polysaccharide Biosynthesis Protein SpsA, Chain A"/>
    <property type="match status" value="1"/>
</dbReference>
<comment type="similarity">
    <text evidence="1">Belongs to the glycosyltransferase 2 family.</text>
</comment>
<dbReference type="RefSeq" id="WP_115533076.1">
    <property type="nucleotide sequence ID" value="NZ_QRGA01000004.1"/>
</dbReference>
<dbReference type="CDD" id="cd06423">
    <property type="entry name" value="CESA_like"/>
    <property type="match status" value="1"/>
</dbReference>
<evidence type="ECO:0000256" key="3">
    <source>
        <dbReference type="ARBA" id="ARBA00022679"/>
    </source>
</evidence>
<evidence type="ECO:0000256" key="5">
    <source>
        <dbReference type="SAM" id="Phobius"/>
    </source>
</evidence>
<evidence type="ECO:0000256" key="1">
    <source>
        <dbReference type="ARBA" id="ARBA00006739"/>
    </source>
</evidence>
<feature type="region of interest" description="Disordered" evidence="4">
    <location>
        <begin position="1"/>
        <end position="24"/>
    </location>
</feature>
<feature type="transmembrane region" description="Helical" evidence="5">
    <location>
        <begin position="419"/>
        <end position="441"/>
    </location>
</feature>
<dbReference type="Proteomes" id="UP000256838">
    <property type="component" value="Unassembled WGS sequence"/>
</dbReference>
<keyword evidence="2" id="KW-0328">Glycosyltransferase</keyword>
<sequence>MSTKSAKRDDEPERGHPGRATPNAGLALNDAFERASPRVSPRGTSFVAVLIHAGVLLLWVGLFARAFFLRGLVAWSVGIAYVLYDTLLLAFVTFKTLPLLKAHREPALRGAMPTLGVIVAAYNEAAVLPVTLAALLEQEVAPHRIVIADDGSTDGTAALLKREYGLAQPPEGQASAFSPRYPTLCWLRLPHGGKAQALNAAIALLDTDAVLTVDADTHLARDACTAMCDAFAREPELVAATGIITPVCARTMTGRFFQWFQTYEYIRNFISRFAWMRTDALLLVSGAFACFRRDALMSVGGFDPQCLVEDYELIHRLRRYAVEHGKRWRVRVIGTAHAHTDAPGTLPSFLRQRRRWFAGFLQTQYWNRDITGNRRYGALGLLMMPVKAIDTVQPIYGLTAFALLLAFIVTGRFSVVLPISGVIAAKIVVDLAFHLWSVYLYRRWTNDRRGLRLPMAILASIAEPFSFQLLRHAGAALGWVHLLSARRHWGTQERTGIVDGARMD</sequence>
<dbReference type="PANTHER" id="PTHR43630">
    <property type="entry name" value="POLY-BETA-1,6-N-ACETYL-D-GLUCOSAMINE SYNTHASE"/>
    <property type="match status" value="1"/>
</dbReference>
<dbReference type="EMBL" id="QRGA01000004">
    <property type="protein sequence ID" value="RDU99630.1"/>
    <property type="molecule type" value="Genomic_DNA"/>
</dbReference>
<protein>
    <submittedName>
        <fullName evidence="7">Glycosyltransferase family 2 protein</fullName>
    </submittedName>
</protein>
<comment type="caution">
    <text evidence="7">The sequence shown here is derived from an EMBL/GenBank/DDBJ whole genome shotgun (WGS) entry which is preliminary data.</text>
</comment>
<feature type="transmembrane region" description="Helical" evidence="5">
    <location>
        <begin position="46"/>
        <end position="68"/>
    </location>
</feature>
<organism evidence="7 8">
    <name type="scientific">Trinickia dinghuensis</name>
    <dbReference type="NCBI Taxonomy" id="2291023"/>
    <lineage>
        <taxon>Bacteria</taxon>
        <taxon>Pseudomonadati</taxon>
        <taxon>Pseudomonadota</taxon>
        <taxon>Betaproteobacteria</taxon>
        <taxon>Burkholderiales</taxon>
        <taxon>Burkholderiaceae</taxon>
        <taxon>Trinickia</taxon>
    </lineage>
</organism>
<reference evidence="7 8" key="1">
    <citation type="submission" date="2018-08" db="EMBL/GenBank/DDBJ databases">
        <title>Paraburkholderia sp. DHOM06 isolated from forest soil.</title>
        <authorList>
            <person name="Gao Z.-H."/>
            <person name="Qiu L.-H."/>
        </authorList>
    </citation>
    <scope>NUCLEOTIDE SEQUENCE [LARGE SCALE GENOMIC DNA]</scope>
    <source>
        <strain evidence="7 8">DHOM06</strain>
    </source>
</reference>
<proteinExistence type="inferred from homology"/>
<evidence type="ECO:0000256" key="4">
    <source>
        <dbReference type="SAM" id="MobiDB-lite"/>
    </source>
</evidence>
<dbReference type="GO" id="GO:0016757">
    <property type="term" value="F:glycosyltransferase activity"/>
    <property type="evidence" value="ECO:0007669"/>
    <property type="project" value="UniProtKB-KW"/>
</dbReference>
<dbReference type="InterPro" id="IPR029044">
    <property type="entry name" value="Nucleotide-diphossugar_trans"/>
</dbReference>
<feature type="domain" description="Glycosyltransferase 2-like" evidence="6">
    <location>
        <begin position="210"/>
        <end position="409"/>
    </location>
</feature>
<feature type="transmembrane region" description="Helical" evidence="5">
    <location>
        <begin position="395"/>
        <end position="413"/>
    </location>
</feature>